<dbReference type="OrthoDB" id="342024at2759"/>
<dbReference type="Pfam" id="PF00009">
    <property type="entry name" value="GTP_EFTU"/>
    <property type="match status" value="1"/>
</dbReference>
<dbReference type="Pfam" id="PF22594">
    <property type="entry name" value="GTP-eEF1A_C"/>
    <property type="match status" value="1"/>
</dbReference>
<evidence type="ECO:0000259" key="6">
    <source>
        <dbReference type="Pfam" id="PF22594"/>
    </source>
</evidence>
<dbReference type="PANTHER" id="PTHR23115">
    <property type="entry name" value="TRANSLATION FACTOR"/>
    <property type="match status" value="1"/>
</dbReference>
<gene>
    <name evidence="7" type="primary">HBS1L_1</name>
    <name evidence="7" type="ORF">E2C01_005284</name>
</gene>
<comment type="similarity">
    <text evidence="1">Belongs to the TRAFAC class translation factor GTPase superfamily. Classic translation factor GTPase family. EF-Tu/EF-1A subfamily.</text>
</comment>
<name>A0A5B7CYR5_PORTR</name>
<evidence type="ECO:0000256" key="1">
    <source>
        <dbReference type="ARBA" id="ARBA00007249"/>
    </source>
</evidence>
<dbReference type="EMBL" id="VSRR010000224">
    <property type="protein sequence ID" value="MPC12583.1"/>
    <property type="molecule type" value="Genomic_DNA"/>
</dbReference>
<dbReference type="AlphaFoldDB" id="A0A5B7CYR5"/>
<dbReference type="InterPro" id="IPR000795">
    <property type="entry name" value="T_Tr_GTP-bd_dom"/>
</dbReference>
<keyword evidence="2" id="KW-0597">Phosphoprotein</keyword>
<proteinExistence type="inferred from homology"/>
<dbReference type="SUPFAM" id="SSF50465">
    <property type="entry name" value="EF-Tu/eEF-1alpha/eIF2-gamma C-terminal domain"/>
    <property type="match status" value="1"/>
</dbReference>
<evidence type="ECO:0000256" key="3">
    <source>
        <dbReference type="ARBA" id="ARBA00022741"/>
    </source>
</evidence>
<dbReference type="Proteomes" id="UP000324222">
    <property type="component" value="Unassembled WGS sequence"/>
</dbReference>
<dbReference type="InterPro" id="IPR027417">
    <property type="entry name" value="P-loop_NTPase"/>
</dbReference>
<evidence type="ECO:0000313" key="8">
    <source>
        <dbReference type="Proteomes" id="UP000324222"/>
    </source>
</evidence>
<dbReference type="SUPFAM" id="SSF52540">
    <property type="entry name" value="P-loop containing nucleoside triphosphate hydrolases"/>
    <property type="match status" value="1"/>
</dbReference>
<accession>A0A5B7CYR5</accession>
<dbReference type="InterPro" id="IPR009001">
    <property type="entry name" value="Transl_elong_EF1A/Init_IF2_C"/>
</dbReference>
<dbReference type="FunFam" id="2.40.30.10:FF:000070">
    <property type="entry name" value="Translation elongation factor EF-1 subunit"/>
    <property type="match status" value="1"/>
</dbReference>
<reference evidence="7 8" key="1">
    <citation type="submission" date="2019-05" db="EMBL/GenBank/DDBJ databases">
        <title>Another draft genome of Portunus trituberculatus and its Hox gene families provides insights of decapod evolution.</title>
        <authorList>
            <person name="Jeong J.-H."/>
            <person name="Song I."/>
            <person name="Kim S."/>
            <person name="Choi T."/>
            <person name="Kim D."/>
            <person name="Ryu S."/>
            <person name="Kim W."/>
        </authorList>
    </citation>
    <scope>NUCLEOTIDE SEQUENCE [LARGE SCALE GENOMIC DNA]</scope>
    <source>
        <tissue evidence="7">Muscle</tissue>
    </source>
</reference>
<dbReference type="Gene3D" id="3.40.50.300">
    <property type="entry name" value="P-loop containing nucleotide triphosphate hydrolases"/>
    <property type="match status" value="1"/>
</dbReference>
<evidence type="ECO:0000256" key="4">
    <source>
        <dbReference type="ARBA" id="ARBA00023134"/>
    </source>
</evidence>
<keyword evidence="4" id="KW-0342">GTP-binding</keyword>
<dbReference type="Gene3D" id="2.40.30.10">
    <property type="entry name" value="Translation factors"/>
    <property type="match status" value="1"/>
</dbReference>
<protein>
    <submittedName>
        <fullName evidence="7">HBS1-like protein</fullName>
    </submittedName>
</protein>
<dbReference type="CDD" id="cd04093">
    <property type="entry name" value="HBS1_C_III"/>
    <property type="match status" value="1"/>
</dbReference>
<feature type="domain" description="GTP-eEF1A C-terminal" evidence="6">
    <location>
        <begin position="141"/>
        <end position="240"/>
    </location>
</feature>
<evidence type="ECO:0000313" key="7">
    <source>
        <dbReference type="EMBL" id="MPC12583.1"/>
    </source>
</evidence>
<dbReference type="InterPro" id="IPR054696">
    <property type="entry name" value="GTP-eEF1A_C"/>
</dbReference>
<feature type="domain" description="Tr-type G" evidence="5">
    <location>
        <begin position="12"/>
        <end position="93"/>
    </location>
</feature>
<comment type="caution">
    <text evidence="7">The sequence shown here is derived from an EMBL/GenBank/DDBJ whole genome shotgun (WGS) entry which is preliminary data.</text>
</comment>
<dbReference type="GO" id="GO:0005525">
    <property type="term" value="F:GTP binding"/>
    <property type="evidence" value="ECO:0007669"/>
    <property type="project" value="UniProtKB-KW"/>
</dbReference>
<dbReference type="GO" id="GO:0003924">
    <property type="term" value="F:GTPase activity"/>
    <property type="evidence" value="ECO:0007669"/>
    <property type="project" value="InterPro"/>
</dbReference>
<dbReference type="InterPro" id="IPR050100">
    <property type="entry name" value="TRAFAC_GTPase_members"/>
</dbReference>
<dbReference type="SUPFAM" id="SSF50447">
    <property type="entry name" value="Translation proteins"/>
    <property type="match status" value="1"/>
</dbReference>
<evidence type="ECO:0000259" key="5">
    <source>
        <dbReference type="Pfam" id="PF00009"/>
    </source>
</evidence>
<keyword evidence="3" id="KW-0547">Nucleotide-binding</keyword>
<evidence type="ECO:0000256" key="2">
    <source>
        <dbReference type="ARBA" id="ARBA00022553"/>
    </source>
</evidence>
<keyword evidence="8" id="KW-1185">Reference proteome</keyword>
<sequence length="270" mass="30237">MSRHRDVRNLDYDEGVSQLVVAINKLDTVDWSEERMKEVRHSLRQFLKGVGYKDIDVTYVPCSGLSGENLVKRTPGEPLSAWYSGPTLLEAIDIQIDTQADNVAFAGDHITLTISGVDPAALHIGDFLCDPTSPIPLATKVQARIVVFNIVVPLIKGAQLDFHYQSVTEPATIRKLVSQLHKTTGQTLKSRPRALPKNSAGMVELEFSRPLCLELFRDFREMGRFMLRTGGTTIAAGLVTKTSPEHIPYPSHYAFMDRNRRQSYRALVSW</sequence>
<organism evidence="7 8">
    <name type="scientific">Portunus trituberculatus</name>
    <name type="common">Swimming crab</name>
    <name type="synonym">Neptunus trituberculatus</name>
    <dbReference type="NCBI Taxonomy" id="210409"/>
    <lineage>
        <taxon>Eukaryota</taxon>
        <taxon>Metazoa</taxon>
        <taxon>Ecdysozoa</taxon>
        <taxon>Arthropoda</taxon>
        <taxon>Crustacea</taxon>
        <taxon>Multicrustacea</taxon>
        <taxon>Malacostraca</taxon>
        <taxon>Eumalacostraca</taxon>
        <taxon>Eucarida</taxon>
        <taxon>Decapoda</taxon>
        <taxon>Pleocyemata</taxon>
        <taxon>Brachyura</taxon>
        <taxon>Eubrachyura</taxon>
        <taxon>Portunoidea</taxon>
        <taxon>Portunidae</taxon>
        <taxon>Portuninae</taxon>
        <taxon>Portunus</taxon>
    </lineage>
</organism>
<dbReference type="InterPro" id="IPR009000">
    <property type="entry name" value="Transl_B-barrel_sf"/>
</dbReference>